<dbReference type="SUPFAM" id="SSF58104">
    <property type="entry name" value="Methyl-accepting chemotaxis protein (MCP) signaling domain"/>
    <property type="match status" value="2"/>
</dbReference>
<keyword evidence="1 3" id="KW-0807">Transducer</keyword>
<keyword evidence="8" id="KW-1185">Reference proteome</keyword>
<dbReference type="InterPro" id="IPR004089">
    <property type="entry name" value="MCPsignal_dom"/>
</dbReference>
<gene>
    <name evidence="7" type="ORF">SIID45300_00353</name>
</gene>
<dbReference type="EMBL" id="BAAFGK010000001">
    <property type="protein sequence ID" value="GAB0056053.1"/>
    <property type="molecule type" value="Genomic_DNA"/>
</dbReference>
<comment type="caution">
    <text evidence="7">The sequence shown here is derived from an EMBL/GenBank/DDBJ whole genome shotgun (WGS) entry which is preliminary data.</text>
</comment>
<sequence length="786" mass="84765">MKLPLVDHIRQSVSRKILLLTGTVGTLALLLLGGIQLHLMHQALMEENRNAIGRIAETATQGLQAIMLAGQASMAHDYLDRLKHVEGLETLRIFRVNGSEAFRPETEGMPLDPMLKAPFQQTLADQKTLLLDVTGPNGIGRTTILAPIPNHEPCQACHGTQHPLRGVFLLSVSRQASENRVAEARAIALLLMAGAIPLLILVIHLVLGRSVQRPLALLREAITRIADGDLTHLIPVPDGKVDDLGRIARDFNAMTIRFRDTIRQVFLQTHSMAACITDLTDVRDMLSKDSQHSFRLADQTARDHHLVERQVSAIQEAIQQATEQVGTMSAATEELSANITSIASSAEQASHNIHAMSDAAEHILANVADVNRNLSQVDGSIAAVADAIGAVTGSIDAVRQRCLDAGSQSRQANEKAQGTQEIMSRLAHSAQQIDQVLELINDIANQTNMLALNASIESAGAGDAGKGFAVVANEVKDLARRTGEATRLIADKILEIQAHTQEVALANQEIAGAIERIDQSNLEITDAVDEQLLRVTEISEAILAVSSASREVTGSSAELDGGARDIVRSAQEAALGASDVARAAEEASSAATLLARQGEAIHAASLEVVRSAAQAASATTSANHKVDEISRTACLVNGTIHHVSLLIDSVAVPGRKLEHSVRDLTLHPEPFPVEKIKNAHLKWLGKLENVIRGRSDLKPEQVASGRECDFGKWYYSDGASRFGTLDIFHQVGEVHLEVHEVARETVRLASQGDVSAAETKMTEFNAIKDRLFDLLDHLYMEAAGMR</sequence>
<feature type="domain" description="Methyl-accepting transducer" evidence="5">
    <location>
        <begin position="331"/>
        <end position="567"/>
    </location>
</feature>
<dbReference type="SUPFAM" id="SSF158472">
    <property type="entry name" value="HAMP domain-like"/>
    <property type="match status" value="1"/>
</dbReference>
<proteinExistence type="inferred from homology"/>
<dbReference type="RefSeq" id="WP_420903763.1">
    <property type="nucleotide sequence ID" value="NZ_BAAFGK010000001.1"/>
</dbReference>
<evidence type="ECO:0000259" key="6">
    <source>
        <dbReference type="PROSITE" id="PS50885"/>
    </source>
</evidence>
<protein>
    <recommendedName>
        <fullName evidence="9">Methyl-accepting chemotaxis protein</fullName>
    </recommendedName>
</protein>
<feature type="domain" description="HAMP" evidence="6">
    <location>
        <begin position="209"/>
        <end position="263"/>
    </location>
</feature>
<accession>A0ABQ0C582</accession>
<keyword evidence="4" id="KW-0472">Membrane</keyword>
<dbReference type="SMART" id="SM00283">
    <property type="entry name" value="MA"/>
    <property type="match status" value="1"/>
</dbReference>
<feature type="transmembrane region" description="Helical" evidence="4">
    <location>
        <begin position="186"/>
        <end position="207"/>
    </location>
</feature>
<evidence type="ECO:0000313" key="8">
    <source>
        <dbReference type="Proteomes" id="UP001628193"/>
    </source>
</evidence>
<evidence type="ECO:0000256" key="2">
    <source>
        <dbReference type="ARBA" id="ARBA00029447"/>
    </source>
</evidence>
<dbReference type="CDD" id="cd06225">
    <property type="entry name" value="HAMP"/>
    <property type="match status" value="1"/>
</dbReference>
<dbReference type="SMART" id="SM00304">
    <property type="entry name" value="HAMP"/>
    <property type="match status" value="1"/>
</dbReference>
<dbReference type="PANTHER" id="PTHR32089:SF112">
    <property type="entry name" value="LYSOZYME-LIKE PROTEIN-RELATED"/>
    <property type="match status" value="1"/>
</dbReference>
<dbReference type="InterPro" id="IPR003660">
    <property type="entry name" value="HAMP_dom"/>
</dbReference>
<dbReference type="Gene3D" id="6.10.340.10">
    <property type="match status" value="1"/>
</dbReference>
<organism evidence="7 8">
    <name type="scientific">Candidatus Magnetaquiglobus chichijimensis</name>
    <dbReference type="NCBI Taxonomy" id="3141448"/>
    <lineage>
        <taxon>Bacteria</taxon>
        <taxon>Pseudomonadati</taxon>
        <taxon>Pseudomonadota</taxon>
        <taxon>Magnetococcia</taxon>
        <taxon>Magnetococcales</taxon>
        <taxon>Candidatus Magnetaquicoccaceae</taxon>
        <taxon>Candidatus Magnetaquiglobus</taxon>
    </lineage>
</organism>
<evidence type="ECO:0000256" key="4">
    <source>
        <dbReference type="SAM" id="Phobius"/>
    </source>
</evidence>
<evidence type="ECO:0000256" key="1">
    <source>
        <dbReference type="ARBA" id="ARBA00023224"/>
    </source>
</evidence>
<keyword evidence="4" id="KW-0812">Transmembrane</keyword>
<dbReference type="InterPro" id="IPR025991">
    <property type="entry name" value="Chemoreceptor_zinc-bind_dom"/>
</dbReference>
<dbReference type="Gene3D" id="1.20.120.30">
    <property type="entry name" value="Aspartate receptor, ligand-binding domain"/>
    <property type="match status" value="1"/>
</dbReference>
<dbReference type="PANTHER" id="PTHR32089">
    <property type="entry name" value="METHYL-ACCEPTING CHEMOTAXIS PROTEIN MCPB"/>
    <property type="match status" value="1"/>
</dbReference>
<feature type="transmembrane region" description="Helical" evidence="4">
    <location>
        <begin position="17"/>
        <end position="39"/>
    </location>
</feature>
<evidence type="ECO:0000313" key="7">
    <source>
        <dbReference type="EMBL" id="GAB0056053.1"/>
    </source>
</evidence>
<dbReference type="Gene3D" id="3.30.450.290">
    <property type="match status" value="1"/>
</dbReference>
<dbReference type="PROSITE" id="PS50885">
    <property type="entry name" value="HAMP"/>
    <property type="match status" value="1"/>
</dbReference>
<dbReference type="PROSITE" id="PS50111">
    <property type="entry name" value="CHEMOTAXIS_TRANSDUC_2"/>
    <property type="match status" value="1"/>
</dbReference>
<evidence type="ECO:0008006" key="9">
    <source>
        <dbReference type="Google" id="ProtNLM"/>
    </source>
</evidence>
<reference evidence="7 8" key="2">
    <citation type="submission" date="2024-09" db="EMBL/GenBank/DDBJ databases">
        <title>Draft genome sequence of Candidatus Magnetaquicoccaceae bacterium FCR-1.</title>
        <authorList>
            <person name="Shimoshige H."/>
            <person name="Shimamura S."/>
            <person name="Taoka A."/>
            <person name="Kobayashi H."/>
            <person name="Maekawa T."/>
        </authorList>
    </citation>
    <scope>NUCLEOTIDE SEQUENCE [LARGE SCALE GENOMIC DNA]</scope>
    <source>
        <strain evidence="7 8">FCR-1</strain>
    </source>
</reference>
<keyword evidence="4" id="KW-1133">Transmembrane helix</keyword>
<dbReference type="Pfam" id="PF13682">
    <property type="entry name" value="CZB"/>
    <property type="match status" value="1"/>
</dbReference>
<dbReference type="Proteomes" id="UP001628193">
    <property type="component" value="Unassembled WGS sequence"/>
</dbReference>
<reference evidence="7 8" key="1">
    <citation type="submission" date="2024-05" db="EMBL/GenBank/DDBJ databases">
        <authorList>
            <consortium name="Candidatus Magnetaquicoccaceae bacterium FCR-1 genome sequencing consortium"/>
            <person name="Shimoshige H."/>
            <person name="Shimamura S."/>
            <person name="Taoka A."/>
            <person name="Kobayashi H."/>
            <person name="Maekawa T."/>
        </authorList>
    </citation>
    <scope>NUCLEOTIDE SEQUENCE [LARGE SCALE GENOMIC DNA]</scope>
    <source>
        <strain evidence="7 8">FCR-1</strain>
    </source>
</reference>
<dbReference type="Pfam" id="PF00015">
    <property type="entry name" value="MCPsignal"/>
    <property type="match status" value="1"/>
</dbReference>
<comment type="similarity">
    <text evidence="2">Belongs to the methyl-accepting chemotaxis (MCP) protein family.</text>
</comment>
<evidence type="ECO:0000256" key="3">
    <source>
        <dbReference type="PROSITE-ProRule" id="PRU00284"/>
    </source>
</evidence>
<dbReference type="Gene3D" id="1.10.287.950">
    <property type="entry name" value="Methyl-accepting chemotaxis protein"/>
    <property type="match status" value="1"/>
</dbReference>
<evidence type="ECO:0000259" key="5">
    <source>
        <dbReference type="PROSITE" id="PS50111"/>
    </source>
</evidence>
<dbReference type="Pfam" id="PF00672">
    <property type="entry name" value="HAMP"/>
    <property type="match status" value="1"/>
</dbReference>
<name>A0ABQ0C582_9PROT</name>